<dbReference type="InterPro" id="IPR001789">
    <property type="entry name" value="Sig_transdc_resp-reg_receiver"/>
</dbReference>
<dbReference type="InterPro" id="IPR009057">
    <property type="entry name" value="Homeodomain-like_sf"/>
</dbReference>
<evidence type="ECO:0000256" key="5">
    <source>
        <dbReference type="PROSITE-ProRule" id="PRU00169"/>
    </source>
</evidence>
<dbReference type="PROSITE" id="PS50110">
    <property type="entry name" value="RESPONSE_REGULATORY"/>
    <property type="match status" value="1"/>
</dbReference>
<protein>
    <recommendedName>
        <fullName evidence="7">Response regulatory domain-containing protein</fullName>
    </recommendedName>
</protein>
<dbReference type="InterPro" id="IPR006447">
    <property type="entry name" value="Myb_dom_plants"/>
</dbReference>
<dbReference type="PANTHER" id="PTHR43874">
    <property type="entry name" value="TWO-COMPONENT RESPONSE REGULATOR"/>
    <property type="match status" value="1"/>
</dbReference>
<dbReference type="InterPro" id="IPR045279">
    <property type="entry name" value="ARR-like"/>
</dbReference>
<evidence type="ECO:0000256" key="1">
    <source>
        <dbReference type="ARBA" id="ARBA00023012"/>
    </source>
</evidence>
<dbReference type="Gene3D" id="3.40.50.2300">
    <property type="match status" value="1"/>
</dbReference>
<dbReference type="InterPro" id="IPR011006">
    <property type="entry name" value="CheY-like_superfamily"/>
</dbReference>
<organism evidence="8 9">
    <name type="scientific">Panicum virgatum</name>
    <name type="common">Blackwell switchgrass</name>
    <dbReference type="NCBI Taxonomy" id="38727"/>
    <lineage>
        <taxon>Eukaryota</taxon>
        <taxon>Viridiplantae</taxon>
        <taxon>Streptophyta</taxon>
        <taxon>Embryophyta</taxon>
        <taxon>Tracheophyta</taxon>
        <taxon>Spermatophyta</taxon>
        <taxon>Magnoliopsida</taxon>
        <taxon>Liliopsida</taxon>
        <taxon>Poales</taxon>
        <taxon>Poaceae</taxon>
        <taxon>PACMAD clade</taxon>
        <taxon>Panicoideae</taxon>
        <taxon>Panicodae</taxon>
        <taxon>Paniceae</taxon>
        <taxon>Panicinae</taxon>
        <taxon>Panicum</taxon>
        <taxon>Panicum sect. Hiantes</taxon>
    </lineage>
</organism>
<dbReference type="Gene3D" id="1.10.10.60">
    <property type="entry name" value="Homeodomain-like"/>
    <property type="match status" value="1"/>
</dbReference>
<keyword evidence="9" id="KW-1185">Reference proteome</keyword>
<evidence type="ECO:0000256" key="3">
    <source>
        <dbReference type="ARBA" id="ARBA00023163"/>
    </source>
</evidence>
<comment type="caution">
    <text evidence="5">Lacks conserved residue(s) required for the propagation of feature annotation.</text>
</comment>
<keyword evidence="3" id="KW-0804">Transcription</keyword>
<dbReference type="EMBL" id="CM029049">
    <property type="protein sequence ID" value="KAG2571332.1"/>
    <property type="molecule type" value="Genomic_DNA"/>
</dbReference>
<dbReference type="SUPFAM" id="SSF52172">
    <property type="entry name" value="CheY-like"/>
    <property type="match status" value="1"/>
</dbReference>
<accession>A0A8T0QFM8</accession>
<evidence type="ECO:0000259" key="7">
    <source>
        <dbReference type="PROSITE" id="PS50110"/>
    </source>
</evidence>
<dbReference type="PANTHER" id="PTHR43874:SF92">
    <property type="entry name" value="TWO-COMPONENT RESPONSE REGULATOR ORR28"/>
    <property type="match status" value="1"/>
</dbReference>
<evidence type="ECO:0000256" key="6">
    <source>
        <dbReference type="SAM" id="MobiDB-lite"/>
    </source>
</evidence>
<proteinExistence type="predicted"/>
<feature type="compositionally biased region" description="Polar residues" evidence="6">
    <location>
        <begin position="258"/>
        <end position="271"/>
    </location>
</feature>
<gene>
    <name evidence="8" type="ORF">PVAP13_7KG078738</name>
</gene>
<comment type="caution">
    <text evidence="8">The sequence shown here is derived from an EMBL/GenBank/DDBJ whole genome shotgun (WGS) entry which is preliminary data.</text>
</comment>
<dbReference type="SMART" id="SM00448">
    <property type="entry name" value="REC"/>
    <property type="match status" value="1"/>
</dbReference>
<evidence type="ECO:0000256" key="4">
    <source>
        <dbReference type="ARBA" id="ARBA00023242"/>
    </source>
</evidence>
<dbReference type="SUPFAM" id="SSF46689">
    <property type="entry name" value="Homeodomain-like"/>
    <property type="match status" value="1"/>
</dbReference>
<keyword evidence="2" id="KW-0805">Transcription regulation</keyword>
<dbReference type="GO" id="GO:0000160">
    <property type="term" value="P:phosphorelay signal transduction system"/>
    <property type="evidence" value="ECO:0007669"/>
    <property type="project" value="UniProtKB-KW"/>
</dbReference>
<keyword evidence="1" id="KW-0902">Two-component regulatory system</keyword>
<reference evidence="8" key="1">
    <citation type="submission" date="2020-05" db="EMBL/GenBank/DDBJ databases">
        <title>WGS assembly of Panicum virgatum.</title>
        <authorList>
            <person name="Lovell J.T."/>
            <person name="Jenkins J."/>
            <person name="Shu S."/>
            <person name="Juenger T.E."/>
            <person name="Schmutz J."/>
        </authorList>
    </citation>
    <scope>NUCLEOTIDE SEQUENCE</scope>
    <source>
        <strain evidence="8">AP13</strain>
    </source>
</reference>
<keyword evidence="4" id="KW-0539">Nucleus</keyword>
<evidence type="ECO:0000313" key="8">
    <source>
        <dbReference type="EMBL" id="KAG2571332.1"/>
    </source>
</evidence>
<dbReference type="GO" id="GO:0003677">
    <property type="term" value="F:DNA binding"/>
    <property type="evidence" value="ECO:0007669"/>
    <property type="project" value="InterPro"/>
</dbReference>
<evidence type="ECO:0000313" key="9">
    <source>
        <dbReference type="Proteomes" id="UP000823388"/>
    </source>
</evidence>
<feature type="compositionally biased region" description="Polar residues" evidence="6">
    <location>
        <begin position="222"/>
        <end position="242"/>
    </location>
</feature>
<sequence length="374" mass="42402">MGTQGTEGRHSDKLSVLVVDENPCDADTASYMLAKLDFQVMVFTSPIKALKFLKDHTEDIDFALVAVNMKEMHGFEFLDISRELRTNLQVIMMSDEITWPTMKTSVELGARFLIEKPLGAETINDLWQHLDIRNRREKIEDLFRGWRYCIDNKFRESANKQKVTQLLWTPFLQQFLQALELLGEATTPKMIHLIMNVNSIDRTQVSAHLQKHRKKIEKELRNSSVKKCSNGASSSQPNTSQYDPEIQSVDNSDEDMSWDQTESSNEIQGKNSMIEAMRRALRLGTVFIESQLPNDPSGKQANKGEVDMVVDGNGRDDWTHAFGDKNVVSETQNADNAKGAMRKCDSDMQVPSGTAQRRVANLVTYSDSEDGEML</sequence>
<evidence type="ECO:0000256" key="2">
    <source>
        <dbReference type="ARBA" id="ARBA00023015"/>
    </source>
</evidence>
<name>A0A8T0QFM8_PANVG</name>
<dbReference type="GO" id="GO:0009736">
    <property type="term" value="P:cytokinin-activated signaling pathway"/>
    <property type="evidence" value="ECO:0007669"/>
    <property type="project" value="InterPro"/>
</dbReference>
<dbReference type="Pfam" id="PF00072">
    <property type="entry name" value="Response_reg"/>
    <property type="match status" value="1"/>
</dbReference>
<dbReference type="AlphaFoldDB" id="A0A8T0QFM8"/>
<dbReference type="Proteomes" id="UP000823388">
    <property type="component" value="Chromosome 7K"/>
</dbReference>
<feature type="domain" description="Response regulatory" evidence="7">
    <location>
        <begin position="15"/>
        <end position="131"/>
    </location>
</feature>
<dbReference type="NCBIfam" id="TIGR01557">
    <property type="entry name" value="myb_SHAQKYF"/>
    <property type="match status" value="1"/>
</dbReference>
<feature type="region of interest" description="Disordered" evidence="6">
    <location>
        <begin position="219"/>
        <end position="272"/>
    </location>
</feature>